<dbReference type="EMBL" id="BBNQ01000034">
    <property type="protein sequence ID" value="GAL65100.1"/>
    <property type="molecule type" value="Genomic_DNA"/>
</dbReference>
<evidence type="ECO:0000313" key="2">
    <source>
        <dbReference type="Proteomes" id="UP000029644"/>
    </source>
</evidence>
<sequence length="39" mass="4462">MCGGFPNCPRAEAGRQKLIFLAPTFNQRANIFFPFIQFL</sequence>
<name>A0A090VK28_9FLAO</name>
<protein>
    <submittedName>
        <fullName evidence="1">Uncharacterized protein</fullName>
    </submittedName>
</protein>
<gene>
    <name evidence="1" type="ORF">JCM19300_2831</name>
</gene>
<comment type="caution">
    <text evidence="1">The sequence shown here is derived from an EMBL/GenBank/DDBJ whole genome shotgun (WGS) entry which is preliminary data.</text>
</comment>
<proteinExistence type="predicted"/>
<evidence type="ECO:0000313" key="1">
    <source>
        <dbReference type="EMBL" id="GAL65100.1"/>
    </source>
</evidence>
<reference evidence="1 2" key="1">
    <citation type="journal article" date="2014" name="Genome Announc.">
        <title>Draft Genome Sequences of Marine Flavobacterium Algibacter lectus Strains SS8 and NR4.</title>
        <authorList>
            <person name="Takatani N."/>
            <person name="Nakanishi M."/>
            <person name="Meirelles P."/>
            <person name="Mino S."/>
            <person name="Suda W."/>
            <person name="Oshima K."/>
            <person name="Hattori M."/>
            <person name="Ohkuma M."/>
            <person name="Hosokawa M."/>
            <person name="Miyashita K."/>
            <person name="Thompson F.L."/>
            <person name="Niwa A."/>
            <person name="Sawabe T."/>
            <person name="Sawabe T."/>
        </authorList>
    </citation>
    <scope>NUCLEOTIDE SEQUENCE [LARGE SCALE GENOMIC DNA]</scope>
    <source>
        <strain evidence="1 2">JCM 19300</strain>
    </source>
</reference>
<dbReference type="Proteomes" id="UP000029644">
    <property type="component" value="Unassembled WGS sequence"/>
</dbReference>
<organism evidence="1 2">
    <name type="scientific">Algibacter lectus</name>
    <dbReference type="NCBI Taxonomy" id="221126"/>
    <lineage>
        <taxon>Bacteria</taxon>
        <taxon>Pseudomonadati</taxon>
        <taxon>Bacteroidota</taxon>
        <taxon>Flavobacteriia</taxon>
        <taxon>Flavobacteriales</taxon>
        <taxon>Flavobacteriaceae</taxon>
        <taxon>Algibacter</taxon>
    </lineage>
</organism>
<dbReference type="AlphaFoldDB" id="A0A090VK28"/>
<accession>A0A090VK28</accession>